<organism evidence="1 2">
    <name type="scientific">Aphis craccivora</name>
    <name type="common">Cowpea aphid</name>
    <dbReference type="NCBI Taxonomy" id="307492"/>
    <lineage>
        <taxon>Eukaryota</taxon>
        <taxon>Metazoa</taxon>
        <taxon>Ecdysozoa</taxon>
        <taxon>Arthropoda</taxon>
        <taxon>Hexapoda</taxon>
        <taxon>Insecta</taxon>
        <taxon>Pterygota</taxon>
        <taxon>Neoptera</taxon>
        <taxon>Paraneoptera</taxon>
        <taxon>Hemiptera</taxon>
        <taxon>Sternorrhyncha</taxon>
        <taxon>Aphidomorpha</taxon>
        <taxon>Aphidoidea</taxon>
        <taxon>Aphididae</taxon>
        <taxon>Aphidini</taxon>
        <taxon>Aphis</taxon>
        <taxon>Aphis</taxon>
    </lineage>
</organism>
<dbReference type="AlphaFoldDB" id="A0A6G0YTW2"/>
<comment type="caution">
    <text evidence="1">The sequence shown here is derived from an EMBL/GenBank/DDBJ whole genome shotgun (WGS) entry which is preliminary data.</text>
</comment>
<evidence type="ECO:0000313" key="2">
    <source>
        <dbReference type="Proteomes" id="UP000478052"/>
    </source>
</evidence>
<name>A0A6G0YTW2_APHCR</name>
<proteinExistence type="predicted"/>
<gene>
    <name evidence="1" type="ORF">FWK35_00005589</name>
</gene>
<dbReference type="EMBL" id="VUJU01002486">
    <property type="protein sequence ID" value="KAF0761126.1"/>
    <property type="molecule type" value="Genomic_DNA"/>
</dbReference>
<protein>
    <submittedName>
        <fullName evidence="1">Uncharacterized protein</fullName>
    </submittedName>
</protein>
<dbReference type="OrthoDB" id="6777076at2759"/>
<accession>A0A6G0YTW2</accession>
<reference evidence="1 2" key="1">
    <citation type="submission" date="2019-08" db="EMBL/GenBank/DDBJ databases">
        <title>Whole genome of Aphis craccivora.</title>
        <authorList>
            <person name="Voronova N.V."/>
            <person name="Shulinski R.S."/>
            <person name="Bandarenka Y.V."/>
            <person name="Zhorov D.G."/>
            <person name="Warner D."/>
        </authorList>
    </citation>
    <scope>NUCLEOTIDE SEQUENCE [LARGE SCALE GENOMIC DNA]</scope>
    <source>
        <strain evidence="1">180601</strain>
        <tissue evidence="1">Whole Body</tissue>
    </source>
</reference>
<sequence length="98" mass="11297">MVLVDKSIDRLIVLHKGKLTSKIKELRKRHKTSLEMSTNNVLKDGEGCWNVMASGHDDMYTVNKLKDSCDCQICNKMEFLQAYPFGLPIGKRAKYKYE</sequence>
<keyword evidence="2" id="KW-1185">Reference proteome</keyword>
<dbReference type="Proteomes" id="UP000478052">
    <property type="component" value="Unassembled WGS sequence"/>
</dbReference>
<evidence type="ECO:0000313" key="1">
    <source>
        <dbReference type="EMBL" id="KAF0761126.1"/>
    </source>
</evidence>